<reference evidence="2 3" key="1">
    <citation type="submission" date="2024-07" db="EMBL/GenBank/DDBJ databases">
        <title>Novosphingobium kalidii RD2P27.</title>
        <authorList>
            <person name="Sun J.-Q."/>
        </authorList>
    </citation>
    <scope>NUCLEOTIDE SEQUENCE [LARGE SCALE GENOMIC DNA]</scope>
    <source>
        <strain evidence="2 3">RD2P27</strain>
    </source>
</reference>
<sequence length="154" mass="17353">MDHDTRETFWKAFDDSPFIMMKLDGSNEHSEPMTAQLDKDAHHAIWFFLARDNRIAQGGAATGHVATKGHDVFASLKGVLVPETDPSVREKQWNTVVESWFPNGKNDPNVLMLRFDIRDSEVWISDLSLKGKFKMFTGQPVKPSEAGEHETGPV</sequence>
<gene>
    <name evidence="2" type="ORF">ABVV53_15085</name>
</gene>
<dbReference type="EMBL" id="JBEWLY010000023">
    <property type="protein sequence ID" value="MET1756768.1"/>
    <property type="molecule type" value="Genomic_DNA"/>
</dbReference>
<dbReference type="InterPro" id="IPR038725">
    <property type="entry name" value="YdaG_split_barrel_FMN-bd"/>
</dbReference>
<comment type="caution">
    <text evidence="2">The sequence shown here is derived from an EMBL/GenBank/DDBJ whole genome shotgun (WGS) entry which is preliminary data.</text>
</comment>
<accession>A0ABV2D4I9</accession>
<dbReference type="Pfam" id="PF16242">
    <property type="entry name" value="Pyrid_ox_like"/>
    <property type="match status" value="1"/>
</dbReference>
<dbReference type="SUPFAM" id="SSF50475">
    <property type="entry name" value="FMN-binding split barrel"/>
    <property type="match status" value="1"/>
</dbReference>
<evidence type="ECO:0000313" key="2">
    <source>
        <dbReference type="EMBL" id="MET1756768.1"/>
    </source>
</evidence>
<dbReference type="InterPro" id="IPR052917">
    <property type="entry name" value="Stress-Dev_Protein"/>
</dbReference>
<evidence type="ECO:0000313" key="3">
    <source>
        <dbReference type="Proteomes" id="UP001548713"/>
    </source>
</evidence>
<dbReference type="PANTHER" id="PTHR34818:SF1">
    <property type="entry name" value="PROTEIN BLI-3"/>
    <property type="match status" value="1"/>
</dbReference>
<evidence type="ECO:0000259" key="1">
    <source>
        <dbReference type="Pfam" id="PF16242"/>
    </source>
</evidence>
<dbReference type="RefSeq" id="WP_353985259.1">
    <property type="nucleotide sequence ID" value="NZ_JBEWLY010000023.1"/>
</dbReference>
<organism evidence="2 3">
    <name type="scientific">Novosphingobium kalidii</name>
    <dbReference type="NCBI Taxonomy" id="3230299"/>
    <lineage>
        <taxon>Bacteria</taxon>
        <taxon>Pseudomonadati</taxon>
        <taxon>Pseudomonadota</taxon>
        <taxon>Alphaproteobacteria</taxon>
        <taxon>Sphingomonadales</taxon>
        <taxon>Sphingomonadaceae</taxon>
        <taxon>Novosphingobium</taxon>
    </lineage>
</organism>
<dbReference type="Gene3D" id="2.30.110.10">
    <property type="entry name" value="Electron Transport, Fmn-binding Protein, Chain A"/>
    <property type="match status" value="1"/>
</dbReference>
<dbReference type="PANTHER" id="PTHR34818">
    <property type="entry name" value="PROTEIN BLI-3"/>
    <property type="match status" value="1"/>
</dbReference>
<dbReference type="Proteomes" id="UP001548713">
    <property type="component" value="Unassembled WGS sequence"/>
</dbReference>
<name>A0ABV2D4I9_9SPHN</name>
<proteinExistence type="predicted"/>
<protein>
    <submittedName>
        <fullName evidence="2">Pyridoxamine 5'-phosphate oxidase family protein</fullName>
    </submittedName>
</protein>
<keyword evidence="3" id="KW-1185">Reference proteome</keyword>
<feature type="domain" description="General stress protein FMN-binding split barrel" evidence="1">
    <location>
        <begin position="4"/>
        <end position="129"/>
    </location>
</feature>
<dbReference type="InterPro" id="IPR012349">
    <property type="entry name" value="Split_barrel_FMN-bd"/>
</dbReference>